<reference evidence="2" key="1">
    <citation type="journal article" date="2015" name="Nat. Genet.">
        <title>The genome and transcriptome of the zoonotic hookworm Ancylostoma ceylanicum identify infection-specific gene families.</title>
        <authorList>
            <person name="Schwarz E.M."/>
            <person name="Hu Y."/>
            <person name="Antoshechkin I."/>
            <person name="Miller M.M."/>
            <person name="Sternberg P.W."/>
            <person name="Aroian R.V."/>
        </authorList>
    </citation>
    <scope>NUCLEOTIDE SEQUENCE</scope>
    <source>
        <strain evidence="2">HY135</strain>
    </source>
</reference>
<evidence type="ECO:0000313" key="2">
    <source>
        <dbReference type="Proteomes" id="UP000024635"/>
    </source>
</evidence>
<proteinExistence type="predicted"/>
<name>A0A016W6K4_9BILA</name>
<dbReference type="EMBL" id="JARK01001337">
    <property type="protein sequence ID" value="EYC34618.1"/>
    <property type="molecule type" value="Genomic_DNA"/>
</dbReference>
<dbReference type="Proteomes" id="UP000024635">
    <property type="component" value="Unassembled WGS sequence"/>
</dbReference>
<gene>
    <name evidence="1" type="primary">Acey_s0001.g58</name>
    <name evidence="1" type="ORF">Y032_0001g58</name>
</gene>
<accession>A0A016W6K4</accession>
<organism evidence="1 2">
    <name type="scientific">Ancylostoma ceylanicum</name>
    <dbReference type="NCBI Taxonomy" id="53326"/>
    <lineage>
        <taxon>Eukaryota</taxon>
        <taxon>Metazoa</taxon>
        <taxon>Ecdysozoa</taxon>
        <taxon>Nematoda</taxon>
        <taxon>Chromadorea</taxon>
        <taxon>Rhabditida</taxon>
        <taxon>Rhabditina</taxon>
        <taxon>Rhabditomorpha</taxon>
        <taxon>Strongyloidea</taxon>
        <taxon>Ancylostomatidae</taxon>
        <taxon>Ancylostomatinae</taxon>
        <taxon>Ancylostoma</taxon>
    </lineage>
</organism>
<comment type="caution">
    <text evidence="1">The sequence shown here is derived from an EMBL/GenBank/DDBJ whole genome shotgun (WGS) entry which is preliminary data.</text>
</comment>
<keyword evidence="2" id="KW-1185">Reference proteome</keyword>
<dbReference type="AlphaFoldDB" id="A0A016W6K4"/>
<sequence length="110" mass="12746">MFDVYAGPGPSLPNHRQMHVSNSWLLFYPLPSYEDNYLFRFNYTCPEPTHAYAWPVKGNGPIAVSGELECNGPDYTWRIRKYGVTEKIACMSRPQTSWWIVSRNILVKSK</sequence>
<protein>
    <submittedName>
        <fullName evidence="1">Uncharacterized protein</fullName>
    </submittedName>
</protein>
<evidence type="ECO:0000313" key="1">
    <source>
        <dbReference type="EMBL" id="EYC34618.1"/>
    </source>
</evidence>